<feature type="region of interest" description="Disordered" evidence="1">
    <location>
        <begin position="294"/>
        <end position="315"/>
    </location>
</feature>
<dbReference type="RefSeq" id="WP_202198491.1">
    <property type="nucleotide sequence ID" value="NZ_BAAATO010000006.1"/>
</dbReference>
<sequence length="315" mass="34187">MEFTLQIIDLVEQTRRLGQAAPTLMSLITEVETVRAGEIEKPVRELAPIAVRLHGLAMQYTAQLAALSTSQYAAMKDGHQNLAELAKACAHVSFAATMCTFAIHRRTEVLLYEDGDETPKASRDNLKSAAEELMHAAKTYRRQAQRLSFRLASTPARHEDQQLIAQALAVTPANPEPRSSTAGPDRDTPGNPSTLADPSPAVAQQAAPARTAGPPKLNPAQHRALHLIDTSTVMYAQWPRKRPTVDTGSPERISTRTVDALQARRLIGRDVRTGLHEGQRLLLTTAGREALLRLGPAPEPGVPAPARRTGPALTR</sequence>
<name>A0ABQ3T7E2_9ACTN</name>
<protein>
    <submittedName>
        <fullName evidence="2">Uncharacterized protein</fullName>
    </submittedName>
</protein>
<keyword evidence="3" id="KW-1185">Reference proteome</keyword>
<dbReference type="Proteomes" id="UP000608522">
    <property type="component" value="Unassembled WGS sequence"/>
</dbReference>
<feature type="compositionally biased region" description="Low complexity" evidence="1">
    <location>
        <begin position="196"/>
        <end position="215"/>
    </location>
</feature>
<organism evidence="2 3">
    <name type="scientific">Streptomyces spororaveus</name>
    <dbReference type="NCBI Taxonomy" id="284039"/>
    <lineage>
        <taxon>Bacteria</taxon>
        <taxon>Bacillati</taxon>
        <taxon>Actinomycetota</taxon>
        <taxon>Actinomycetes</taxon>
        <taxon>Kitasatosporales</taxon>
        <taxon>Streptomycetaceae</taxon>
        <taxon>Streptomyces</taxon>
    </lineage>
</organism>
<evidence type="ECO:0000313" key="2">
    <source>
        <dbReference type="EMBL" id="GHI76270.1"/>
    </source>
</evidence>
<feature type="region of interest" description="Disordered" evidence="1">
    <location>
        <begin position="170"/>
        <end position="218"/>
    </location>
</feature>
<proteinExistence type="predicted"/>
<comment type="caution">
    <text evidence="2">The sequence shown here is derived from an EMBL/GenBank/DDBJ whole genome shotgun (WGS) entry which is preliminary data.</text>
</comment>
<evidence type="ECO:0000256" key="1">
    <source>
        <dbReference type="SAM" id="MobiDB-lite"/>
    </source>
</evidence>
<dbReference type="EMBL" id="BNED01000005">
    <property type="protein sequence ID" value="GHI76270.1"/>
    <property type="molecule type" value="Genomic_DNA"/>
</dbReference>
<evidence type="ECO:0000313" key="3">
    <source>
        <dbReference type="Proteomes" id="UP000608522"/>
    </source>
</evidence>
<gene>
    <name evidence="2" type="ORF">Sspor_18310</name>
</gene>
<accession>A0ABQ3T7E2</accession>
<reference evidence="3" key="1">
    <citation type="submission" date="2023-07" db="EMBL/GenBank/DDBJ databases">
        <title>Whole genome shotgun sequence of Streptomyces spororaveus NBRC 15456.</title>
        <authorList>
            <person name="Komaki H."/>
            <person name="Tamura T."/>
        </authorList>
    </citation>
    <scope>NUCLEOTIDE SEQUENCE [LARGE SCALE GENOMIC DNA]</scope>
    <source>
        <strain evidence="3">NBRC 15456</strain>
    </source>
</reference>